<dbReference type="GeneID" id="25266288"/>
<dbReference type="InterPro" id="IPR009060">
    <property type="entry name" value="UBA-like_sf"/>
</dbReference>
<dbReference type="AlphaFoldDB" id="A0A066WI18"/>
<evidence type="ECO:0000256" key="1">
    <source>
        <dbReference type="SAM" id="MobiDB-lite"/>
    </source>
</evidence>
<feature type="domain" description="UBA" evidence="2">
    <location>
        <begin position="431"/>
        <end position="472"/>
    </location>
</feature>
<organism evidence="3 4">
    <name type="scientific">Tilletiaria anomala (strain ATCC 24038 / CBS 436.72 / UBC 951)</name>
    <dbReference type="NCBI Taxonomy" id="1037660"/>
    <lineage>
        <taxon>Eukaryota</taxon>
        <taxon>Fungi</taxon>
        <taxon>Dikarya</taxon>
        <taxon>Basidiomycota</taxon>
        <taxon>Ustilaginomycotina</taxon>
        <taxon>Exobasidiomycetes</taxon>
        <taxon>Georgefischeriales</taxon>
        <taxon>Tilletiariaceae</taxon>
        <taxon>Tilletiaria</taxon>
    </lineage>
</organism>
<dbReference type="InParanoid" id="A0A066WI18"/>
<dbReference type="SMART" id="SM00165">
    <property type="entry name" value="UBA"/>
    <property type="match status" value="1"/>
</dbReference>
<evidence type="ECO:0000313" key="4">
    <source>
        <dbReference type="Proteomes" id="UP000027361"/>
    </source>
</evidence>
<reference evidence="3 4" key="1">
    <citation type="submission" date="2014-05" db="EMBL/GenBank/DDBJ databases">
        <title>Draft genome sequence of a rare smut relative, Tilletiaria anomala UBC 951.</title>
        <authorList>
            <consortium name="DOE Joint Genome Institute"/>
            <person name="Toome M."/>
            <person name="Kuo A."/>
            <person name="Henrissat B."/>
            <person name="Lipzen A."/>
            <person name="Tritt A."/>
            <person name="Yoshinaga Y."/>
            <person name="Zane M."/>
            <person name="Barry K."/>
            <person name="Grigoriev I.V."/>
            <person name="Spatafora J.W."/>
            <person name="Aimea M.C."/>
        </authorList>
    </citation>
    <scope>NUCLEOTIDE SEQUENCE [LARGE SCALE GENOMIC DNA]</scope>
    <source>
        <strain evidence="3 4">UBC 951</strain>
    </source>
</reference>
<dbReference type="EMBL" id="JMSN01000002">
    <property type="protein sequence ID" value="KDN53456.1"/>
    <property type="molecule type" value="Genomic_DNA"/>
</dbReference>
<dbReference type="Pfam" id="PF00627">
    <property type="entry name" value="UBA"/>
    <property type="match status" value="1"/>
</dbReference>
<feature type="compositionally biased region" description="Basic and acidic residues" evidence="1">
    <location>
        <begin position="622"/>
        <end position="633"/>
    </location>
</feature>
<dbReference type="OrthoDB" id="3246235at2759"/>
<dbReference type="Gene3D" id="1.10.8.10">
    <property type="entry name" value="DNA helicase RuvA subunit, C-terminal domain"/>
    <property type="match status" value="1"/>
</dbReference>
<proteinExistence type="predicted"/>
<dbReference type="PROSITE" id="PS50030">
    <property type="entry name" value="UBA"/>
    <property type="match status" value="1"/>
</dbReference>
<sequence length="633" mass="67087">MPQVKIINDTLLPLHICLKQVSPLYYANNIEPSGGEAVFNPGAVWFTIEARIAQIKKESEKAENEYTRWDTYVPIAAVSVAVLSLGVGAVYVAGTAAATGSISGMLTAISTDMAVSLPTVRRLYKYAKQGQRVVHIGQVIGIGNESSLTNKLAGVTTATPGTSSSGNKWRWLGKKQGSPEDAKALNKAEGKGQGQQLQRKAEKEVENSVARALKNLLDGSVLSSYGWFMSKERTLHIIGGPRATEVEGFLVIETDTYEPFRIVDEKGEIVGIGVEEVPDATEGEKAAALDAVAAVKGGQAHPESEGMPESFKGGNGKNMPPWKERLVASLNSATTQTCATLAEWKMYATKQAETAQEYVKARSGIPAADKAEMQARGWEIGLVEHTEAEGANDVTKYSAVPTPSEALAVPDSSVVGGATTADAEADVPPSPQNESSPVDKLVEMGYTRQEARQALLHEQGNLENALERLLIRDQEKAVLAQSQSGVNSACSSTVAFTADSAVGQTSSSADATVMLAGTSAQRSASQLLTPPEATTTTLSSSSFPAPTPSPSSPGRVLPVKNAESVTQPHWVTRVHNTASGWIDSAERTPFVGGATRIGADVVRKRGDRWLSKDSSTSIAKRSAAEKKGKEKNK</sequence>
<comment type="caution">
    <text evidence="3">The sequence shown here is derived from an EMBL/GenBank/DDBJ whole genome shotgun (WGS) entry which is preliminary data.</text>
</comment>
<accession>A0A066WI18</accession>
<dbReference type="HOGENOM" id="CLU_432225_0_0_1"/>
<dbReference type="RefSeq" id="XP_013246295.1">
    <property type="nucleotide sequence ID" value="XM_013390841.1"/>
</dbReference>
<protein>
    <recommendedName>
        <fullName evidence="2">UBA domain-containing protein</fullName>
    </recommendedName>
</protein>
<dbReference type="InterPro" id="IPR015940">
    <property type="entry name" value="UBA"/>
</dbReference>
<feature type="compositionally biased region" description="Low complexity" evidence="1">
    <location>
        <begin position="527"/>
        <end position="544"/>
    </location>
</feature>
<feature type="compositionally biased region" description="Basic and acidic residues" evidence="1">
    <location>
        <begin position="602"/>
        <end position="611"/>
    </location>
</feature>
<keyword evidence="4" id="KW-1185">Reference proteome</keyword>
<gene>
    <name evidence="3" type="ORF">K437DRAFT_271677</name>
</gene>
<dbReference type="SUPFAM" id="SSF46934">
    <property type="entry name" value="UBA-like"/>
    <property type="match status" value="1"/>
</dbReference>
<name>A0A066WI18_TILAU</name>
<evidence type="ECO:0000313" key="3">
    <source>
        <dbReference type="EMBL" id="KDN53456.1"/>
    </source>
</evidence>
<dbReference type="Proteomes" id="UP000027361">
    <property type="component" value="Unassembled WGS sequence"/>
</dbReference>
<feature type="region of interest" description="Disordered" evidence="1">
    <location>
        <begin position="522"/>
        <end position="558"/>
    </location>
</feature>
<dbReference type="CDD" id="cd14270">
    <property type="entry name" value="UBA"/>
    <property type="match status" value="1"/>
</dbReference>
<evidence type="ECO:0000259" key="2">
    <source>
        <dbReference type="PROSITE" id="PS50030"/>
    </source>
</evidence>
<feature type="region of interest" description="Disordered" evidence="1">
    <location>
        <begin position="602"/>
        <end position="633"/>
    </location>
</feature>